<evidence type="ECO:0000313" key="3">
    <source>
        <dbReference type="EMBL" id="GAC67800.1"/>
    </source>
</evidence>
<dbReference type="EMBL" id="BANX01000011">
    <property type="protein sequence ID" value="GAC67800.1"/>
    <property type="molecule type" value="Genomic_DNA"/>
</dbReference>
<dbReference type="NCBIfam" id="TIGR03084">
    <property type="entry name" value="TIGR03084 family metal-binding protein"/>
    <property type="match status" value="1"/>
</dbReference>
<dbReference type="AlphaFoldDB" id="M0QGP8"/>
<dbReference type="SUPFAM" id="SSF109854">
    <property type="entry name" value="DinB/YfiT-like putative metalloenzymes"/>
    <property type="match status" value="1"/>
</dbReference>
<evidence type="ECO:0000259" key="1">
    <source>
        <dbReference type="Pfam" id="PF08608"/>
    </source>
</evidence>
<dbReference type="GO" id="GO:0046872">
    <property type="term" value="F:metal ion binding"/>
    <property type="evidence" value="ECO:0007669"/>
    <property type="project" value="InterPro"/>
</dbReference>
<accession>M0QGP8</accession>
<dbReference type="InterPro" id="IPR034660">
    <property type="entry name" value="DinB/YfiT-like"/>
</dbReference>
<dbReference type="Proteomes" id="UP000011666">
    <property type="component" value="Unassembled WGS sequence"/>
</dbReference>
<dbReference type="NCBIfam" id="TIGR03083">
    <property type="entry name" value="maleylpyruvate isomerase family mycothiol-dependent enzyme"/>
    <property type="match status" value="1"/>
</dbReference>
<proteinExistence type="predicted"/>
<dbReference type="InterPro" id="IPR024344">
    <property type="entry name" value="MDMPI_metal-binding"/>
</dbReference>
<dbReference type="InterPro" id="IPR017518">
    <property type="entry name" value="CHP03084"/>
</dbReference>
<dbReference type="Pfam" id="PF08608">
    <property type="entry name" value="Wyosine_form"/>
    <property type="match status" value="1"/>
</dbReference>
<dbReference type="Pfam" id="PF11716">
    <property type="entry name" value="MDMPI_N"/>
    <property type="match status" value="1"/>
</dbReference>
<gene>
    <name evidence="3" type="ORF">GS4_11_00690</name>
</gene>
<evidence type="ECO:0000259" key="2">
    <source>
        <dbReference type="Pfam" id="PF11716"/>
    </source>
</evidence>
<comment type="caution">
    <text evidence="3">The sequence shown here is derived from an EMBL/GenBank/DDBJ whole genome shotgun (WGS) entry which is preliminary data.</text>
</comment>
<evidence type="ECO:0000313" key="4">
    <source>
        <dbReference type="Proteomes" id="UP000011666"/>
    </source>
</evidence>
<protein>
    <submittedName>
        <fullName evidence="3">Uncharacterized protein</fullName>
    </submittedName>
</protein>
<organism evidence="3 4">
    <name type="scientific">Gordonia soli NBRC 108243</name>
    <dbReference type="NCBI Taxonomy" id="1223545"/>
    <lineage>
        <taxon>Bacteria</taxon>
        <taxon>Bacillati</taxon>
        <taxon>Actinomycetota</taxon>
        <taxon>Actinomycetes</taxon>
        <taxon>Mycobacteriales</taxon>
        <taxon>Gordoniaceae</taxon>
        <taxon>Gordonia</taxon>
    </lineage>
</organism>
<feature type="domain" description="tRNA wybutosine-synthesis" evidence="1">
    <location>
        <begin position="196"/>
        <end position="239"/>
    </location>
</feature>
<name>M0QGP8_9ACTN</name>
<keyword evidence="4" id="KW-1185">Reference proteome</keyword>
<dbReference type="InterPro" id="IPR013917">
    <property type="entry name" value="tRNA_wybutosine-synth"/>
</dbReference>
<reference evidence="3 4" key="1">
    <citation type="submission" date="2013-01" db="EMBL/GenBank/DDBJ databases">
        <title>Whole genome shotgun sequence of Gordonia soli NBRC 108243.</title>
        <authorList>
            <person name="Isaki-Nakamura S."/>
            <person name="Hosoyama A."/>
            <person name="Tsuchikane K."/>
            <person name="Ando Y."/>
            <person name="Baba S."/>
            <person name="Ohji S."/>
            <person name="Hamada M."/>
            <person name="Tamura T."/>
            <person name="Yamazoe A."/>
            <person name="Yamazaki S."/>
            <person name="Fujita N."/>
        </authorList>
    </citation>
    <scope>NUCLEOTIDE SEQUENCE [LARGE SCALE GENOMIC DNA]</scope>
    <source>
        <strain evidence="3 4">NBRC 108243</strain>
    </source>
</reference>
<dbReference type="STRING" id="1223545.GS4_11_00690"/>
<dbReference type="Gene3D" id="1.20.120.450">
    <property type="entry name" value="dinb family like domain"/>
    <property type="match status" value="1"/>
</dbReference>
<sequence>MIDFYADLCDPDRMALVDAVVADLEAESARLDDLVADLPDASWTRPTPAVGWTIAHQIAHLEWTDRVAAIAATDTAGFDDVLKAGASDPTGFVDTAAEEGAANAPAVILRRWRSARADLASALRAVPDGQKVPWFGPPMSATSMATARLMETWAHGLDVADALGVTLPADDRIKGVVHIGMRTRDFAYAVNGLTPPAEPFRYEITAPSGELWTWGPDDADQVVRGPALDFAKLVTQRRALADLGLELVGDEVRRWAAIAQCFAGPPGGGRQPKGDRA</sequence>
<dbReference type="InterPro" id="IPR017517">
    <property type="entry name" value="Maleyloyr_isom"/>
</dbReference>
<feature type="domain" description="Mycothiol-dependent maleylpyruvate isomerase metal-binding" evidence="2">
    <location>
        <begin position="24"/>
        <end position="160"/>
    </location>
</feature>
<dbReference type="eggNOG" id="ENOG502Z7S3">
    <property type="taxonomic scope" value="Bacteria"/>
</dbReference>